<dbReference type="GO" id="GO:0034587">
    <property type="term" value="P:piRNA processing"/>
    <property type="evidence" value="ECO:0007669"/>
    <property type="project" value="TreeGrafter"/>
</dbReference>
<dbReference type="Proteomes" id="UP000694844">
    <property type="component" value="Chromosome 3"/>
</dbReference>
<dbReference type="GO" id="GO:0008408">
    <property type="term" value="F:3'-5' exonuclease activity"/>
    <property type="evidence" value="ECO:0007669"/>
    <property type="project" value="InterPro"/>
</dbReference>
<gene>
    <name evidence="4" type="primary">LOC111126430</name>
</gene>
<dbReference type="InterPro" id="IPR002562">
    <property type="entry name" value="3'-5'_exonuclease_dom"/>
</dbReference>
<protein>
    <submittedName>
        <fullName evidence="4">Uncharacterized protein LOC111126430 isoform X1</fullName>
    </submittedName>
</protein>
<reference evidence="4" key="1">
    <citation type="submission" date="2025-08" db="UniProtKB">
        <authorList>
            <consortium name="RefSeq"/>
        </authorList>
    </citation>
    <scope>IDENTIFICATION</scope>
    <source>
        <tissue evidence="4">Whole sample</tissue>
    </source>
</reference>
<evidence type="ECO:0000313" key="4">
    <source>
        <dbReference type="RefSeq" id="XP_022326783.1"/>
    </source>
</evidence>
<dbReference type="InterPro" id="IPR052144">
    <property type="entry name" value="piRNA_biogenesis_EXD1"/>
</dbReference>
<evidence type="ECO:0000313" key="3">
    <source>
        <dbReference type="Proteomes" id="UP000694844"/>
    </source>
</evidence>
<dbReference type="SUPFAM" id="SSF53098">
    <property type="entry name" value="Ribonuclease H-like"/>
    <property type="match status" value="1"/>
</dbReference>
<feature type="region of interest" description="Disordered" evidence="1">
    <location>
        <begin position="430"/>
        <end position="449"/>
    </location>
</feature>
<proteinExistence type="predicted"/>
<accession>A0A8B8DFS7</accession>
<feature type="domain" description="3'-5' exonuclease" evidence="2">
    <location>
        <begin position="41"/>
        <end position="192"/>
    </location>
</feature>
<dbReference type="GO" id="GO:1990923">
    <property type="term" value="C:PET complex"/>
    <property type="evidence" value="ECO:0007669"/>
    <property type="project" value="TreeGrafter"/>
</dbReference>
<evidence type="ECO:0000259" key="2">
    <source>
        <dbReference type="Pfam" id="PF01612"/>
    </source>
</evidence>
<keyword evidence="3" id="KW-1185">Reference proteome</keyword>
<organism evidence="3 4">
    <name type="scientific">Crassostrea virginica</name>
    <name type="common">Eastern oyster</name>
    <dbReference type="NCBI Taxonomy" id="6565"/>
    <lineage>
        <taxon>Eukaryota</taxon>
        <taxon>Metazoa</taxon>
        <taxon>Spiralia</taxon>
        <taxon>Lophotrochozoa</taxon>
        <taxon>Mollusca</taxon>
        <taxon>Bivalvia</taxon>
        <taxon>Autobranchia</taxon>
        <taxon>Pteriomorphia</taxon>
        <taxon>Ostreida</taxon>
        <taxon>Ostreoidea</taxon>
        <taxon>Ostreidae</taxon>
        <taxon>Crassostrea</taxon>
    </lineage>
</organism>
<dbReference type="InterPro" id="IPR012337">
    <property type="entry name" value="RNaseH-like_sf"/>
</dbReference>
<sequence>MQMSGIREVITETKRCREVVSILSRENILALACQIIEQGFHNRLSLLQLGTLGGDVYLFDIRENMDLIAKGGLCSLLDSCEIEKVTKRCKNYSYILHHQFNVCLQNVFDVKVADDILEEQKGRLIFQNLTLQDLCKKHSTDGSLTAECVDEYKMQKYASKVHLGERQLSEEMVDYYARDVIDLIPVLYRKLKDYIGQNNLKKRLLEETTDRLNECKDRKLKEKRGKNRQDCIWQVITSIDEKWDKSTKYSDFATNSEEILALRLIPYWKALQKSPFIGRLKTESILCYLDQLDNYVKTEKEEYQVTKYHWDSLSMILKHPDKKVSNQAKDLKERMKAIVLKRMENIYSIHTNLENLKTIELRILRTLRLRSTNDCQFSPVVARLFWLFTENNLDYKREEFEKWGKVFKRSDPFYRIISFYAERTDESQIPKSVRQKSKSLKRDYDLSVE</sequence>
<dbReference type="RefSeq" id="XP_022326783.1">
    <property type="nucleotide sequence ID" value="XM_022471075.1"/>
</dbReference>
<dbReference type="GeneID" id="111126430"/>
<dbReference type="AlphaFoldDB" id="A0A8B8DFS7"/>
<dbReference type="OrthoDB" id="26838at2759"/>
<dbReference type="PANTHER" id="PTHR46628">
    <property type="entry name" value="PIRNA BIOGENESIS PROTEIN EXD1"/>
    <property type="match status" value="1"/>
</dbReference>
<feature type="compositionally biased region" description="Basic and acidic residues" evidence="1">
    <location>
        <begin position="440"/>
        <end position="449"/>
    </location>
</feature>
<evidence type="ECO:0000256" key="1">
    <source>
        <dbReference type="SAM" id="MobiDB-lite"/>
    </source>
</evidence>
<name>A0A8B8DFS7_CRAVI</name>
<dbReference type="PANTHER" id="PTHR46628:SF1">
    <property type="entry name" value="PIRNA BIOGENESIS PROTEIN EXD1"/>
    <property type="match status" value="1"/>
</dbReference>
<dbReference type="InterPro" id="IPR036397">
    <property type="entry name" value="RNaseH_sf"/>
</dbReference>
<dbReference type="Pfam" id="PF01612">
    <property type="entry name" value="DNA_pol_A_exo1"/>
    <property type="match status" value="1"/>
</dbReference>
<dbReference type="Gene3D" id="3.30.420.10">
    <property type="entry name" value="Ribonuclease H-like superfamily/Ribonuclease H"/>
    <property type="match status" value="1"/>
</dbReference>
<dbReference type="KEGG" id="cvn:111126430"/>
<dbReference type="GO" id="GO:0003676">
    <property type="term" value="F:nucleic acid binding"/>
    <property type="evidence" value="ECO:0007669"/>
    <property type="project" value="InterPro"/>
</dbReference>